<dbReference type="SMART" id="SM00267">
    <property type="entry name" value="GGDEF"/>
    <property type="match status" value="1"/>
</dbReference>
<feature type="domain" description="GGDEF" evidence="3">
    <location>
        <begin position="502"/>
        <end position="637"/>
    </location>
</feature>
<keyword evidence="1" id="KW-1133">Transmembrane helix</keyword>
<feature type="transmembrane region" description="Helical" evidence="1">
    <location>
        <begin position="136"/>
        <end position="156"/>
    </location>
</feature>
<feature type="transmembrane region" description="Helical" evidence="1">
    <location>
        <begin position="374"/>
        <end position="392"/>
    </location>
</feature>
<evidence type="ECO:0000256" key="1">
    <source>
        <dbReference type="SAM" id="Phobius"/>
    </source>
</evidence>
<dbReference type="FunFam" id="3.30.70.270:FF:000001">
    <property type="entry name" value="Diguanylate cyclase domain protein"/>
    <property type="match status" value="1"/>
</dbReference>
<sequence length="910" mass="104727">MRRTLFPLSTLRTVLLYILLILLALYLSQHGIQYAYGAEFILCSFALLLLTGLFGWAWGAVSSLVLTLGLYYTQHGSIILPLIGLEILIVGFLHERTRRPLLLLDALYWFCIGAPLAMLFFYLQTYTFNSEAILQYFMFAMNGLLNVFIADVLLTFVPWHRLIPRIERKLVSLNQLLAHLCIIAVFIPFMINLVLDSHQMRSEIETDSMSLVESQSRVAMDWVTGLSMKDKHGLYVHNEDNMKQLDLKLNAFSLNHLLKIAVYDKEDKLMASTDSSFFHKMNLIQLENEGNQLMEIALRQEQPIREKRLAEQRFYQWLPSENQYDYDTRRWNDGYYVLIKQYSDLPIQKIITLIPIAVFSENTISVYLTKFLSLFLLCLIVGAVAFLITRYISRVLNQLMTITTGMPAKLITSQSISWPSSKISDIRALENNFRSMSERLIEVFYEMRRMNDQLRNQTNKLENSEERLQQLAYYDPLTQLPNRYHFTSKLEEAIQQAKENQGVIALMFLDLDRFKHINDSLGHNVGDLLLVRVAQRLSSQVTRLQGAAMIARLGGDEFVILLENYTKPDVRKVAERIVQVFHDSFFVLSYELFVSPSIGIAMYPEHGTESTALLKRADTAMYAAKDRGGQNAIFYDELHSDQLHEIATIEGQLRKALDREELILNYQPIVDSTGRVSAAEALIRWIHPVHGFISPAKFIPIAEETGLIIKIGEWVLRTACIQHKQWIDSKRLPPFDLSVNVSLRQFLNQDFVEMVDRILAETRFDPERLVLEITEGYVNKNVEYGNHVLNQLKNRGIRIAIDDFGTGYSSLSRLKTLPIHVLKIDRSFIRYVQNDSANASIVEAVVHIGKSMNLKVMSEGVETIEELQFLKSVNCHQYQGYLISPPLPAAEFEARFQEFSLPLQMLAEQR</sequence>
<dbReference type="PANTHER" id="PTHR33121:SF71">
    <property type="entry name" value="OXYGEN SENSOR PROTEIN DOSP"/>
    <property type="match status" value="1"/>
</dbReference>
<dbReference type="InterPro" id="IPR035919">
    <property type="entry name" value="EAL_sf"/>
</dbReference>
<dbReference type="Gene3D" id="3.30.70.270">
    <property type="match status" value="1"/>
</dbReference>
<dbReference type="SUPFAM" id="SSF55073">
    <property type="entry name" value="Nucleotide cyclase"/>
    <property type="match status" value="1"/>
</dbReference>
<name>A0A1X7LDG0_9BACL</name>
<dbReference type="RefSeq" id="WP_176228948.1">
    <property type="nucleotide sequence ID" value="NZ_FXAZ01000004.1"/>
</dbReference>
<reference evidence="4 5" key="1">
    <citation type="submission" date="2017-04" db="EMBL/GenBank/DDBJ databases">
        <authorList>
            <person name="Afonso C.L."/>
            <person name="Miller P.J."/>
            <person name="Scott M.A."/>
            <person name="Spackman E."/>
            <person name="Goraichik I."/>
            <person name="Dimitrov K.M."/>
            <person name="Suarez D.L."/>
            <person name="Swayne D.E."/>
        </authorList>
    </citation>
    <scope>NUCLEOTIDE SEQUENCE [LARGE SCALE GENOMIC DNA]</scope>
    <source>
        <strain evidence="4 5">11</strain>
    </source>
</reference>
<dbReference type="GO" id="GO:0071111">
    <property type="term" value="F:cyclic-guanylate-specific phosphodiesterase activity"/>
    <property type="evidence" value="ECO:0007669"/>
    <property type="project" value="InterPro"/>
</dbReference>
<protein>
    <submittedName>
        <fullName evidence="4">Diguanylate cyclase (GGDEF) domain-containing protein</fullName>
    </submittedName>
</protein>
<dbReference type="AlphaFoldDB" id="A0A1X7LDG0"/>
<evidence type="ECO:0000313" key="5">
    <source>
        <dbReference type="Proteomes" id="UP000193834"/>
    </source>
</evidence>
<dbReference type="SMART" id="SM00052">
    <property type="entry name" value="EAL"/>
    <property type="match status" value="1"/>
</dbReference>
<gene>
    <name evidence="4" type="ORF">SAMN06295960_3238</name>
</gene>
<dbReference type="Pfam" id="PF00990">
    <property type="entry name" value="GGDEF"/>
    <property type="match status" value="1"/>
</dbReference>
<keyword evidence="1" id="KW-0812">Transmembrane</keyword>
<dbReference type="PROSITE" id="PS50883">
    <property type="entry name" value="EAL"/>
    <property type="match status" value="1"/>
</dbReference>
<dbReference type="Gene3D" id="3.20.20.450">
    <property type="entry name" value="EAL domain"/>
    <property type="match status" value="1"/>
</dbReference>
<dbReference type="PANTHER" id="PTHR33121">
    <property type="entry name" value="CYCLIC DI-GMP PHOSPHODIESTERASE PDEF"/>
    <property type="match status" value="1"/>
</dbReference>
<dbReference type="EMBL" id="FXAZ01000004">
    <property type="protein sequence ID" value="SMG51209.1"/>
    <property type="molecule type" value="Genomic_DNA"/>
</dbReference>
<dbReference type="PROSITE" id="PS50887">
    <property type="entry name" value="GGDEF"/>
    <property type="match status" value="1"/>
</dbReference>
<dbReference type="NCBIfam" id="TIGR00254">
    <property type="entry name" value="GGDEF"/>
    <property type="match status" value="1"/>
</dbReference>
<dbReference type="InterPro" id="IPR043128">
    <property type="entry name" value="Rev_trsase/Diguanyl_cyclase"/>
</dbReference>
<dbReference type="Pfam" id="PF00563">
    <property type="entry name" value="EAL"/>
    <property type="match status" value="1"/>
</dbReference>
<feature type="domain" description="EAL" evidence="2">
    <location>
        <begin position="646"/>
        <end position="900"/>
    </location>
</feature>
<keyword evidence="1" id="KW-0472">Membrane</keyword>
<organism evidence="4 5">
    <name type="scientific">Paenibacillus aquistagni</name>
    <dbReference type="NCBI Taxonomy" id="1852522"/>
    <lineage>
        <taxon>Bacteria</taxon>
        <taxon>Bacillati</taxon>
        <taxon>Bacillota</taxon>
        <taxon>Bacilli</taxon>
        <taxon>Bacillales</taxon>
        <taxon>Paenibacillaceae</taxon>
        <taxon>Paenibacillus</taxon>
    </lineage>
</organism>
<dbReference type="SUPFAM" id="SSF141868">
    <property type="entry name" value="EAL domain-like"/>
    <property type="match status" value="1"/>
</dbReference>
<dbReference type="InterPro" id="IPR001633">
    <property type="entry name" value="EAL_dom"/>
</dbReference>
<proteinExistence type="predicted"/>
<evidence type="ECO:0000259" key="3">
    <source>
        <dbReference type="PROSITE" id="PS50887"/>
    </source>
</evidence>
<dbReference type="CDD" id="cd01948">
    <property type="entry name" value="EAL"/>
    <property type="match status" value="1"/>
</dbReference>
<accession>A0A1X7LDG0</accession>
<dbReference type="Proteomes" id="UP000193834">
    <property type="component" value="Unassembled WGS sequence"/>
</dbReference>
<dbReference type="InterPro" id="IPR029787">
    <property type="entry name" value="Nucleotide_cyclase"/>
</dbReference>
<dbReference type="CDD" id="cd01949">
    <property type="entry name" value="GGDEF"/>
    <property type="match status" value="1"/>
</dbReference>
<feature type="transmembrane region" description="Helical" evidence="1">
    <location>
        <begin position="106"/>
        <end position="124"/>
    </location>
</feature>
<dbReference type="STRING" id="1852522.SAMN06295960_3238"/>
<feature type="transmembrane region" description="Helical" evidence="1">
    <location>
        <begin position="78"/>
        <end position="94"/>
    </location>
</feature>
<dbReference type="InterPro" id="IPR050706">
    <property type="entry name" value="Cyclic-di-GMP_PDE-like"/>
</dbReference>
<evidence type="ECO:0000259" key="2">
    <source>
        <dbReference type="PROSITE" id="PS50883"/>
    </source>
</evidence>
<evidence type="ECO:0000313" key="4">
    <source>
        <dbReference type="EMBL" id="SMG51209.1"/>
    </source>
</evidence>
<dbReference type="InterPro" id="IPR000160">
    <property type="entry name" value="GGDEF_dom"/>
</dbReference>
<keyword evidence="5" id="KW-1185">Reference proteome</keyword>